<proteinExistence type="predicted"/>
<dbReference type="Gene3D" id="3.90.1200.10">
    <property type="match status" value="1"/>
</dbReference>
<protein>
    <submittedName>
        <fullName evidence="2">Aminoglycoside phosphotransferase</fullName>
    </submittedName>
</protein>
<keyword evidence="2" id="KW-0808">Transferase</keyword>
<dbReference type="InterPro" id="IPR011009">
    <property type="entry name" value="Kinase-like_dom_sf"/>
</dbReference>
<dbReference type="InterPro" id="IPR002575">
    <property type="entry name" value="Aminoglycoside_PTrfase"/>
</dbReference>
<dbReference type="Pfam" id="PF01636">
    <property type="entry name" value="APH"/>
    <property type="match status" value="1"/>
</dbReference>
<reference evidence="2 3" key="1">
    <citation type="submission" date="2019-03" db="EMBL/GenBank/DDBJ databases">
        <title>Genomic Encyclopedia of Type Strains, Phase III (KMG-III): the genomes of soil and plant-associated and newly described type strains.</title>
        <authorList>
            <person name="Whitman W."/>
        </authorList>
    </citation>
    <scope>NUCLEOTIDE SEQUENCE [LARGE SCALE GENOMIC DNA]</scope>
    <source>
        <strain evidence="2 3">VKM Ac-2527</strain>
    </source>
</reference>
<accession>A0A4R6K888</accession>
<comment type="caution">
    <text evidence="2">The sequence shown here is derived from an EMBL/GenBank/DDBJ whole genome shotgun (WGS) entry which is preliminary data.</text>
</comment>
<dbReference type="SUPFAM" id="SSF56112">
    <property type="entry name" value="Protein kinase-like (PK-like)"/>
    <property type="match status" value="1"/>
</dbReference>
<evidence type="ECO:0000313" key="2">
    <source>
        <dbReference type="EMBL" id="TDO44958.1"/>
    </source>
</evidence>
<dbReference type="GO" id="GO:0016740">
    <property type="term" value="F:transferase activity"/>
    <property type="evidence" value="ECO:0007669"/>
    <property type="project" value="UniProtKB-KW"/>
</dbReference>
<evidence type="ECO:0000259" key="1">
    <source>
        <dbReference type="Pfam" id="PF01636"/>
    </source>
</evidence>
<dbReference type="Proteomes" id="UP000295388">
    <property type="component" value="Unassembled WGS sequence"/>
</dbReference>
<gene>
    <name evidence="2" type="ORF">EV643_114103</name>
</gene>
<feature type="domain" description="Aminoglycoside phosphotransferase" evidence="1">
    <location>
        <begin position="45"/>
        <end position="232"/>
    </location>
</feature>
<dbReference type="RefSeq" id="WP_133802911.1">
    <property type="nucleotide sequence ID" value="NZ_SNWQ01000014.1"/>
</dbReference>
<evidence type="ECO:0000313" key="3">
    <source>
        <dbReference type="Proteomes" id="UP000295388"/>
    </source>
</evidence>
<dbReference type="OrthoDB" id="9800774at2"/>
<organism evidence="2 3">
    <name type="scientific">Kribbella caucasensis</name>
    <dbReference type="NCBI Taxonomy" id="2512215"/>
    <lineage>
        <taxon>Bacteria</taxon>
        <taxon>Bacillati</taxon>
        <taxon>Actinomycetota</taxon>
        <taxon>Actinomycetes</taxon>
        <taxon>Propionibacteriales</taxon>
        <taxon>Kribbellaceae</taxon>
        <taxon>Kribbella</taxon>
    </lineage>
</organism>
<dbReference type="EMBL" id="SNWQ01000014">
    <property type="protein sequence ID" value="TDO44958.1"/>
    <property type="molecule type" value="Genomic_DNA"/>
</dbReference>
<dbReference type="AlphaFoldDB" id="A0A4R6K888"/>
<sequence length="284" mass="31221">MSRPVWLEAVAAAVLKSTKAPDLEALSGELLRQWGSSEVWRLSFGLRSVIVKRGTDTQYAEAAAYERFVKPMRMPAPELIDLTDSDGAAVLVLADVGRSTLEQEPTLDGFLAAAELLAEIRSKPVDEPSEFHLDELAAIDPLGETLKQKLVSRAGPALDALHREAPVVVVHGDFVPKNLVTDGRRWTAVDWPNAYLAPHLSDLYTLTRDAVALGHDRDAIVARYIDASGNDPDLVRRQLGLGGIGFTLRALHWIVNEGRRTVPESKEWIDPLVAELAELVEELR</sequence>
<keyword evidence="3" id="KW-1185">Reference proteome</keyword>
<name>A0A4R6K888_9ACTN</name>